<reference evidence="2 3" key="1">
    <citation type="submission" date="2020-12" db="EMBL/GenBank/DDBJ databases">
        <title>Complete genome sequence of Burkholderia anthina BJQ0011.</title>
        <authorList>
            <person name="Xu Y."/>
        </authorList>
    </citation>
    <scope>NUCLEOTIDE SEQUENCE [LARGE SCALE GENOMIC DNA]</scope>
    <source>
        <strain evidence="2 3">BJQ0011</strain>
    </source>
</reference>
<proteinExistence type="predicted"/>
<protein>
    <recommendedName>
        <fullName evidence="4">Phage tail collar domain-containing protein</fullName>
    </recommendedName>
</protein>
<dbReference type="KEGG" id="bann:JFN94_06680"/>
<dbReference type="RefSeq" id="WP_199568689.1">
    <property type="nucleotide sequence ID" value="NZ_CP066769.1"/>
</dbReference>
<keyword evidence="1" id="KW-0732">Signal</keyword>
<sequence>MTLLYANNAAGTLAAGISSAATSLALNAGQAGLFPAPVAPDSFYATITDAATRTIIEIVLVTQVAGNVFTIQRGQDGTSPRAWSAGDIVSQRTVAAELRQFNGIVPIGGIILWSGAANNIPENWSLCNGSNGTPNLEDKFVVGAGNSYAVGATGGATTATLSVANLPPHNHGITDTGHSHGISQSAHSHGLSDPGHSHFTAINNAATGFGGATGPTVTTLSGTGTAASATPPTSVSGTGMSVQGANANISVNVAGTGIVVQNTGSGTAFSTLPPYYALCYIMRVA</sequence>
<dbReference type="SUPFAM" id="SSF88874">
    <property type="entry name" value="Receptor-binding domain of short tail fibre protein gp12"/>
    <property type="match status" value="1"/>
</dbReference>
<gene>
    <name evidence="2" type="ORF">JFN94_06680</name>
</gene>
<name>A0A7T7AIP0_9BURK</name>
<accession>A0A7T7AIP0</accession>
<organism evidence="2 3">
    <name type="scientific">Burkholderia anthina</name>
    <dbReference type="NCBI Taxonomy" id="179879"/>
    <lineage>
        <taxon>Bacteria</taxon>
        <taxon>Pseudomonadati</taxon>
        <taxon>Pseudomonadota</taxon>
        <taxon>Betaproteobacteria</taxon>
        <taxon>Burkholderiales</taxon>
        <taxon>Burkholderiaceae</taxon>
        <taxon>Burkholderia</taxon>
        <taxon>Burkholderia cepacia complex</taxon>
    </lineage>
</organism>
<dbReference type="CDD" id="cd22641">
    <property type="entry name" value="C24-like"/>
    <property type="match status" value="1"/>
</dbReference>
<dbReference type="Proteomes" id="UP000596205">
    <property type="component" value="Chromosome 1"/>
</dbReference>
<feature type="signal peptide" evidence="1">
    <location>
        <begin position="1"/>
        <end position="20"/>
    </location>
</feature>
<evidence type="ECO:0000313" key="3">
    <source>
        <dbReference type="Proteomes" id="UP000596205"/>
    </source>
</evidence>
<dbReference type="EMBL" id="CP066769">
    <property type="protein sequence ID" value="QQK03842.1"/>
    <property type="molecule type" value="Genomic_DNA"/>
</dbReference>
<evidence type="ECO:0000313" key="2">
    <source>
        <dbReference type="EMBL" id="QQK03842.1"/>
    </source>
</evidence>
<feature type="chain" id="PRO_5032505668" description="Phage tail collar domain-containing protein" evidence="1">
    <location>
        <begin position="21"/>
        <end position="285"/>
    </location>
</feature>
<evidence type="ECO:0008006" key="4">
    <source>
        <dbReference type="Google" id="ProtNLM"/>
    </source>
</evidence>
<dbReference type="AlphaFoldDB" id="A0A7T7AIP0"/>
<evidence type="ECO:0000256" key="1">
    <source>
        <dbReference type="SAM" id="SignalP"/>
    </source>
</evidence>